<reference evidence="1 2" key="1">
    <citation type="journal article" date="2013" name="Genome Announc.">
        <title>Genome Sequences of Three hpAfrica2 Strains of Helicobacter pylori.</title>
        <authorList>
            <person name="Duncan S.S."/>
            <person name="Bertoli M.T."/>
            <person name="Kersulyte D."/>
            <person name="Valk P.L."/>
            <person name="Tamma S."/>
            <person name="Segal I."/>
            <person name="McClain M.S."/>
            <person name="Cover T.L."/>
            <person name="Berg D.E."/>
        </authorList>
    </citation>
    <scope>NUCLEOTIDE SEQUENCE [LARGE SCALE GENOMIC DNA]</scope>
    <source>
        <strain evidence="1">SouthAfrica20</strain>
    </source>
</reference>
<dbReference type="HOGENOM" id="CLU_3168862_0_0_7"/>
<dbReference type="Proteomes" id="UP000015920">
    <property type="component" value="Chromosome"/>
</dbReference>
<dbReference type="AlphaFoldDB" id="T1UCK7"/>
<sequence>MGEAFLSFSNLTYLHTLTKTSNKRSFLNFSNFTYLHILAKNFSHVTF</sequence>
<dbReference type="KEGG" id="hpys:HPSA20_0933"/>
<name>T1UCK7_HELPX</name>
<evidence type="ECO:0000313" key="2">
    <source>
        <dbReference type="Proteomes" id="UP000015920"/>
    </source>
</evidence>
<dbReference type="EMBL" id="CP006691">
    <property type="protein sequence ID" value="AGT74168.1"/>
    <property type="molecule type" value="Genomic_DNA"/>
</dbReference>
<protein>
    <submittedName>
        <fullName evidence="1">Uncharacterized protein</fullName>
    </submittedName>
</protein>
<accession>T1UCK7</accession>
<evidence type="ECO:0000313" key="1">
    <source>
        <dbReference type="EMBL" id="AGT74168.1"/>
    </source>
</evidence>
<dbReference type="PATRIC" id="fig|1352356.3.peg.918"/>
<gene>
    <name evidence="1" type="ORF">HPSA20_0933</name>
</gene>
<proteinExistence type="predicted"/>
<organism evidence="1 2">
    <name type="scientific">Helicobacter pylori SouthAfrica20</name>
    <dbReference type="NCBI Taxonomy" id="1352356"/>
    <lineage>
        <taxon>Bacteria</taxon>
        <taxon>Pseudomonadati</taxon>
        <taxon>Campylobacterota</taxon>
        <taxon>Epsilonproteobacteria</taxon>
        <taxon>Campylobacterales</taxon>
        <taxon>Helicobacteraceae</taxon>
        <taxon>Helicobacter</taxon>
    </lineage>
</organism>